<dbReference type="PANTHER" id="PTHR32057">
    <property type="entry name" value="PROTEIN ADENYLYLTRANSFERASE SELO, MITOCHONDRIAL"/>
    <property type="match status" value="1"/>
</dbReference>
<comment type="cofactor">
    <cofactor evidence="1">
        <name>Mg(2+)</name>
        <dbReference type="ChEBI" id="CHEBI:18420"/>
    </cofactor>
</comment>
<evidence type="ECO:0000256" key="2">
    <source>
        <dbReference type="ARBA" id="ARBA00009747"/>
    </source>
</evidence>
<comment type="similarity">
    <text evidence="2">Belongs to the SELO family.</text>
</comment>
<dbReference type="Pfam" id="PF02696">
    <property type="entry name" value="SelO"/>
    <property type="match status" value="1"/>
</dbReference>
<dbReference type="GO" id="GO:0046872">
    <property type="term" value="F:metal ion binding"/>
    <property type="evidence" value="ECO:0007669"/>
    <property type="project" value="UniProtKB-KW"/>
</dbReference>
<dbReference type="GO" id="GO:0070733">
    <property type="term" value="F:AMPylase activity"/>
    <property type="evidence" value="ECO:0007669"/>
    <property type="project" value="TreeGrafter"/>
</dbReference>
<keyword evidence="11" id="KW-1185">Reference proteome</keyword>
<protein>
    <recommendedName>
        <fullName evidence="9">Selenoprotein O</fullName>
    </recommendedName>
</protein>
<evidence type="ECO:0000256" key="6">
    <source>
        <dbReference type="ARBA" id="ARBA00022741"/>
    </source>
</evidence>
<evidence type="ECO:0000256" key="5">
    <source>
        <dbReference type="ARBA" id="ARBA00022723"/>
    </source>
</evidence>
<evidence type="ECO:0000256" key="3">
    <source>
        <dbReference type="ARBA" id="ARBA00022679"/>
    </source>
</evidence>
<gene>
    <name evidence="10" type="ORF">DASC09_042910</name>
</gene>
<keyword evidence="8" id="KW-0460">Magnesium</keyword>
<dbReference type="InterPro" id="IPR003846">
    <property type="entry name" value="SelO"/>
</dbReference>
<accession>A0AAV5QQZ1</accession>
<keyword evidence="7" id="KW-0067">ATP-binding</keyword>
<keyword evidence="3" id="KW-0808">Transferase</keyword>
<dbReference type="HAMAP" id="MF_00692">
    <property type="entry name" value="SelO"/>
    <property type="match status" value="1"/>
</dbReference>
<evidence type="ECO:0000256" key="8">
    <source>
        <dbReference type="ARBA" id="ARBA00022842"/>
    </source>
</evidence>
<dbReference type="GO" id="GO:0005739">
    <property type="term" value="C:mitochondrion"/>
    <property type="evidence" value="ECO:0007669"/>
    <property type="project" value="TreeGrafter"/>
</dbReference>
<dbReference type="EMBL" id="BTFZ01000011">
    <property type="protein sequence ID" value="GMM36966.1"/>
    <property type="molecule type" value="Genomic_DNA"/>
</dbReference>
<reference evidence="10 11" key="1">
    <citation type="journal article" date="2023" name="Elife">
        <title>Identification of key yeast species and microbe-microbe interactions impacting larval growth of Drosophila in the wild.</title>
        <authorList>
            <person name="Mure A."/>
            <person name="Sugiura Y."/>
            <person name="Maeda R."/>
            <person name="Honda K."/>
            <person name="Sakurai N."/>
            <person name="Takahashi Y."/>
            <person name="Watada M."/>
            <person name="Katoh T."/>
            <person name="Gotoh A."/>
            <person name="Gotoh Y."/>
            <person name="Taniguchi I."/>
            <person name="Nakamura K."/>
            <person name="Hayashi T."/>
            <person name="Katayama T."/>
            <person name="Uemura T."/>
            <person name="Hattori Y."/>
        </authorList>
    </citation>
    <scope>NUCLEOTIDE SEQUENCE [LARGE SCALE GENOMIC DNA]</scope>
    <source>
        <strain evidence="10 11">SC-9</strain>
    </source>
</reference>
<keyword evidence="4" id="KW-0548">Nucleotidyltransferase</keyword>
<dbReference type="GO" id="GO:0005524">
    <property type="term" value="F:ATP binding"/>
    <property type="evidence" value="ECO:0007669"/>
    <property type="project" value="UniProtKB-KW"/>
</dbReference>
<evidence type="ECO:0000313" key="10">
    <source>
        <dbReference type="EMBL" id="GMM36966.1"/>
    </source>
</evidence>
<evidence type="ECO:0000256" key="7">
    <source>
        <dbReference type="ARBA" id="ARBA00022840"/>
    </source>
</evidence>
<dbReference type="GeneID" id="90074941"/>
<organism evidence="10 11">
    <name type="scientific">Saccharomycopsis crataegensis</name>
    <dbReference type="NCBI Taxonomy" id="43959"/>
    <lineage>
        <taxon>Eukaryota</taxon>
        <taxon>Fungi</taxon>
        <taxon>Dikarya</taxon>
        <taxon>Ascomycota</taxon>
        <taxon>Saccharomycotina</taxon>
        <taxon>Saccharomycetes</taxon>
        <taxon>Saccharomycopsidaceae</taxon>
        <taxon>Saccharomycopsis</taxon>
    </lineage>
</organism>
<evidence type="ECO:0000256" key="9">
    <source>
        <dbReference type="ARBA" id="ARBA00031547"/>
    </source>
</evidence>
<dbReference type="RefSeq" id="XP_064853962.1">
    <property type="nucleotide sequence ID" value="XM_064997890.1"/>
</dbReference>
<comment type="caution">
    <text evidence="10">The sequence shown here is derived from an EMBL/GenBank/DDBJ whole genome shotgun (WGS) entry which is preliminary data.</text>
</comment>
<dbReference type="PANTHER" id="PTHR32057:SF14">
    <property type="entry name" value="PROTEIN ADENYLYLTRANSFERASE SELO, MITOCHONDRIAL"/>
    <property type="match status" value="1"/>
</dbReference>
<evidence type="ECO:0000256" key="4">
    <source>
        <dbReference type="ARBA" id="ARBA00022695"/>
    </source>
</evidence>
<name>A0AAV5QQZ1_9ASCO</name>
<dbReference type="Proteomes" id="UP001360560">
    <property type="component" value="Unassembled WGS sequence"/>
</dbReference>
<sequence length="700" mass="79248">MNRVINKKFVGRQTVNKKRAVSNSTRHNIFLKASNSIRSYSVKPEEPSPVTTMSDSSYVSLIDKYKPPSFTKHLAADIRVPFAPYHLIPDDLKIPGRSYDSMADFSQKKYQNNEQPPLEDHSVEIKGGMKYDKYLSESYLHKPRQLLSGAFSYSLPEARKQHKFLTVSPNAMKDLNLNAEYELNKENNTYFEEILGGQKIVEKTFPYSQAYAGFQFGQFAGQLGDGRVINLFEVEGDNGQKFEIQLKGAGKTAFSRFADGKAILRSSVREFIISEYLNAIGIPTTRSLAITSLTKTYAQRERALSCAIVARFAPSWVRVGTFDLYRARGDRKGLRKMADYCIEHVFGGEGKLGDVVIDGGATKYDKLYLEIVRRNARTTAMCQVYGFLNGVLNTDNTSIMGLCIDFGPFAIMDKFNPGYTPNSEDGENRYGYDNVPSSVWWNLTRLGEDLGELIGAGPKFVNDESLLKGNIDAELEGKIIGRANKVIDMAQQEYQDEFLKTYIETFGKRLGLAKVNTGDNDELISPMLKMMWETEINYNKFFVTLSNIEFFKKPGGIETNSPAQSHDYLESAKKFIPLNFQNSKGWSTEEIAGKIAEFLKIYHQRLIDESTMSDNSRLLVSKSFNPKFVPSSWVMEEVVETLRENKCDDISTLKKLTKMICSPFDENSWGEELPDVQKRWMDSGESYDGEKYMLQCSCSS</sequence>
<dbReference type="AlphaFoldDB" id="A0AAV5QQZ1"/>
<keyword evidence="6" id="KW-0547">Nucleotide-binding</keyword>
<keyword evidence="5" id="KW-0479">Metal-binding</keyword>
<evidence type="ECO:0000313" key="11">
    <source>
        <dbReference type="Proteomes" id="UP001360560"/>
    </source>
</evidence>
<proteinExistence type="inferred from homology"/>
<evidence type="ECO:0000256" key="1">
    <source>
        <dbReference type="ARBA" id="ARBA00001946"/>
    </source>
</evidence>